<gene>
    <name evidence="2" type="ORF">CEW91_06765</name>
    <name evidence="3" type="ORF">CEW91_10385</name>
</gene>
<accession>A0ABN5ASQ5</accession>
<reference evidence="2 4" key="1">
    <citation type="submission" date="2017-06" db="EMBL/GenBank/DDBJ databases">
        <title>Complete genome sequence of Idiomarina piscisalsi strain 10PY1A isolated from soil of Soudi Arabia.</title>
        <authorList>
            <person name="Kim M.-C."/>
            <person name="Jung B.K."/>
            <person name="Budiyanto F."/>
            <person name="Nzila A."/>
            <person name="Shin J.-H."/>
        </authorList>
    </citation>
    <scope>NUCLEOTIDE SEQUENCE [LARGE SCALE GENOMIC DNA]</scope>
    <source>
        <strain evidence="2 4">10PY1A</strain>
    </source>
</reference>
<keyword evidence="4" id="KW-1185">Reference proteome</keyword>
<name>A0ABN5ASQ5_9GAMM</name>
<feature type="coiled-coil region" evidence="1">
    <location>
        <begin position="69"/>
        <end position="96"/>
    </location>
</feature>
<dbReference type="RefSeq" id="WP_088768253.1">
    <property type="nucleotide sequence ID" value="NZ_CP022133.1"/>
</dbReference>
<keyword evidence="1" id="KW-0175">Coiled coil</keyword>
<evidence type="ECO:0000313" key="4">
    <source>
        <dbReference type="Proteomes" id="UP000197717"/>
    </source>
</evidence>
<proteinExistence type="predicted"/>
<evidence type="ECO:0000313" key="3">
    <source>
        <dbReference type="EMBL" id="ASG66518.1"/>
    </source>
</evidence>
<protein>
    <submittedName>
        <fullName evidence="2">TetR family transcriptional regulator</fullName>
    </submittedName>
</protein>
<evidence type="ECO:0000313" key="2">
    <source>
        <dbReference type="EMBL" id="ASG65856.1"/>
    </source>
</evidence>
<dbReference type="Proteomes" id="UP000197717">
    <property type="component" value="Chromosome"/>
</dbReference>
<evidence type="ECO:0000256" key="1">
    <source>
        <dbReference type="SAM" id="Coils"/>
    </source>
</evidence>
<dbReference type="EMBL" id="CP022133">
    <property type="protein sequence ID" value="ASG65856.1"/>
    <property type="molecule type" value="Genomic_DNA"/>
</dbReference>
<organism evidence="2 4">
    <name type="scientific">Idiomarina piscisalsi</name>
    <dbReference type="NCBI Taxonomy" id="1096243"/>
    <lineage>
        <taxon>Bacteria</taxon>
        <taxon>Pseudomonadati</taxon>
        <taxon>Pseudomonadota</taxon>
        <taxon>Gammaproteobacteria</taxon>
        <taxon>Alteromonadales</taxon>
        <taxon>Idiomarinaceae</taxon>
        <taxon>Idiomarina</taxon>
    </lineage>
</organism>
<sequence length="131" mass="14691">MVSSTEKELQNALKRLKHGRPKVVDKKRKISISALAEEAGVSDSAIHNRYPEIAAKVREITGKAHKVQRDEKNEKLKSEKTKNRELREYIEQLESDICKLTSINATLNNENAQLKAELRSGNVVKIGNGVS</sequence>
<dbReference type="EMBL" id="CP022133">
    <property type="protein sequence ID" value="ASG66518.1"/>
    <property type="molecule type" value="Genomic_DNA"/>
</dbReference>